<dbReference type="Proteomes" id="UP001286313">
    <property type="component" value="Unassembled WGS sequence"/>
</dbReference>
<feature type="compositionally biased region" description="Low complexity" evidence="1">
    <location>
        <begin position="215"/>
        <end position="227"/>
    </location>
</feature>
<sequence>MQSLHVPSHTATNTTTNTTTNNTNINPNTMTTNNPGAPSVCWGVGSETPPDEPTGFASWPSEVWMMGSYWKTKGGGSSKGRPEHGRISTSSIDSSSSLDSTSSMDTTVSTDSQQQQLQDDFCLMDVIDDNNNNNNSNFPPETILLSSRTNSASLSTTIRRKNADRGTANRKCAWQEDRNNNTINTISEACEQKDEADITNNILSSTSGSEGQQITTTTNNNNNYSNNISGSEGDCNNKNTSGSKVSKNTTERTRLLDADGFIRRAACVCVDETESK</sequence>
<gene>
    <name evidence="2" type="ORF">Pcinc_033042</name>
</gene>
<dbReference type="AlphaFoldDB" id="A0AAE1JZK3"/>
<feature type="compositionally biased region" description="Polar residues" evidence="1">
    <location>
        <begin position="204"/>
        <end position="214"/>
    </location>
</feature>
<accession>A0AAE1JZK3</accession>
<feature type="compositionally biased region" description="Polar residues" evidence="1">
    <location>
        <begin position="228"/>
        <end position="248"/>
    </location>
</feature>
<proteinExistence type="predicted"/>
<feature type="non-terminal residue" evidence="2">
    <location>
        <position position="276"/>
    </location>
</feature>
<name>A0AAE1JZK3_PETCI</name>
<organism evidence="2 3">
    <name type="scientific">Petrolisthes cinctipes</name>
    <name type="common">Flat porcelain crab</name>
    <dbReference type="NCBI Taxonomy" id="88211"/>
    <lineage>
        <taxon>Eukaryota</taxon>
        <taxon>Metazoa</taxon>
        <taxon>Ecdysozoa</taxon>
        <taxon>Arthropoda</taxon>
        <taxon>Crustacea</taxon>
        <taxon>Multicrustacea</taxon>
        <taxon>Malacostraca</taxon>
        <taxon>Eumalacostraca</taxon>
        <taxon>Eucarida</taxon>
        <taxon>Decapoda</taxon>
        <taxon>Pleocyemata</taxon>
        <taxon>Anomura</taxon>
        <taxon>Galatheoidea</taxon>
        <taxon>Porcellanidae</taxon>
        <taxon>Petrolisthes</taxon>
    </lineage>
</organism>
<reference evidence="2" key="1">
    <citation type="submission" date="2023-10" db="EMBL/GenBank/DDBJ databases">
        <title>Genome assemblies of two species of porcelain crab, Petrolisthes cinctipes and Petrolisthes manimaculis (Anomura: Porcellanidae).</title>
        <authorList>
            <person name="Angst P."/>
        </authorList>
    </citation>
    <scope>NUCLEOTIDE SEQUENCE</scope>
    <source>
        <strain evidence="2">PB745_01</strain>
        <tissue evidence="2">Gill</tissue>
    </source>
</reference>
<feature type="compositionally biased region" description="Low complexity" evidence="1">
    <location>
        <begin position="10"/>
        <end position="34"/>
    </location>
</feature>
<keyword evidence="3" id="KW-1185">Reference proteome</keyword>
<comment type="caution">
    <text evidence="2">The sequence shown here is derived from an EMBL/GenBank/DDBJ whole genome shotgun (WGS) entry which is preliminary data.</text>
</comment>
<feature type="region of interest" description="Disordered" evidence="1">
    <location>
        <begin position="73"/>
        <end position="115"/>
    </location>
</feature>
<feature type="region of interest" description="Disordered" evidence="1">
    <location>
        <begin position="1"/>
        <end position="36"/>
    </location>
</feature>
<feature type="region of interest" description="Disordered" evidence="1">
    <location>
        <begin position="204"/>
        <end position="249"/>
    </location>
</feature>
<evidence type="ECO:0000256" key="1">
    <source>
        <dbReference type="SAM" id="MobiDB-lite"/>
    </source>
</evidence>
<feature type="compositionally biased region" description="Low complexity" evidence="1">
    <location>
        <begin position="88"/>
        <end position="115"/>
    </location>
</feature>
<protein>
    <submittedName>
        <fullName evidence="2">Uncharacterized protein</fullName>
    </submittedName>
</protein>
<evidence type="ECO:0000313" key="3">
    <source>
        <dbReference type="Proteomes" id="UP001286313"/>
    </source>
</evidence>
<evidence type="ECO:0000313" key="2">
    <source>
        <dbReference type="EMBL" id="KAK3860932.1"/>
    </source>
</evidence>
<dbReference type="EMBL" id="JAWQEG010004600">
    <property type="protein sequence ID" value="KAK3860932.1"/>
    <property type="molecule type" value="Genomic_DNA"/>
</dbReference>